<accession>A0A417YSS2</accession>
<sequence length="62" mass="7135">MFCKKSYIRWFFKFLIFILCGESPVLRFMDDYRGVMLDSIDVNSKYAIGGKSAPENSALVLC</sequence>
<dbReference type="AlphaFoldDB" id="A0A417YSS2"/>
<reference evidence="2 3" key="1">
    <citation type="journal article" date="2017" name="Int. J. Syst. Evol. Microbiol.">
        <title>Bacillus notoginsengisoli sp. nov., a novel bacterium isolated from the rhizosphere of Panax notoginseng.</title>
        <authorList>
            <person name="Zhang M.Y."/>
            <person name="Cheng J."/>
            <person name="Cai Y."/>
            <person name="Zhang T.Y."/>
            <person name="Wu Y.Y."/>
            <person name="Manikprabhu D."/>
            <person name="Li W.J."/>
            <person name="Zhang Y.X."/>
        </authorList>
    </citation>
    <scope>NUCLEOTIDE SEQUENCE [LARGE SCALE GENOMIC DNA]</scope>
    <source>
        <strain evidence="2 3">JCM 30743</strain>
    </source>
</reference>
<dbReference type="EMBL" id="QWEG01000008">
    <property type="protein sequence ID" value="RHW39039.1"/>
    <property type="molecule type" value="Genomic_DNA"/>
</dbReference>
<keyword evidence="1" id="KW-0812">Transmembrane</keyword>
<keyword evidence="1" id="KW-1133">Transmembrane helix</keyword>
<protein>
    <submittedName>
        <fullName evidence="2">Uncharacterized protein</fullName>
    </submittedName>
</protein>
<name>A0A417YSS2_9BACI</name>
<comment type="caution">
    <text evidence="2">The sequence shown here is derived from an EMBL/GenBank/DDBJ whole genome shotgun (WGS) entry which is preliminary data.</text>
</comment>
<evidence type="ECO:0000256" key="1">
    <source>
        <dbReference type="SAM" id="Phobius"/>
    </source>
</evidence>
<gene>
    <name evidence="2" type="ORF">D1B31_13835</name>
</gene>
<feature type="transmembrane region" description="Helical" evidence="1">
    <location>
        <begin position="7"/>
        <end position="26"/>
    </location>
</feature>
<organism evidence="2 3">
    <name type="scientific">Neobacillus notoginsengisoli</name>
    <dbReference type="NCBI Taxonomy" id="1578198"/>
    <lineage>
        <taxon>Bacteria</taxon>
        <taxon>Bacillati</taxon>
        <taxon>Bacillota</taxon>
        <taxon>Bacilli</taxon>
        <taxon>Bacillales</taxon>
        <taxon>Bacillaceae</taxon>
        <taxon>Neobacillus</taxon>
    </lineage>
</organism>
<keyword evidence="1" id="KW-0472">Membrane</keyword>
<dbReference type="Proteomes" id="UP000284416">
    <property type="component" value="Unassembled WGS sequence"/>
</dbReference>
<evidence type="ECO:0000313" key="3">
    <source>
        <dbReference type="Proteomes" id="UP000284416"/>
    </source>
</evidence>
<proteinExistence type="predicted"/>
<evidence type="ECO:0000313" key="2">
    <source>
        <dbReference type="EMBL" id="RHW39039.1"/>
    </source>
</evidence>
<keyword evidence="3" id="KW-1185">Reference proteome</keyword>